<organism evidence="1 2">
    <name type="scientific">Trichinella pseudospiralis</name>
    <name type="common">Parasitic roundworm</name>
    <dbReference type="NCBI Taxonomy" id="6337"/>
    <lineage>
        <taxon>Eukaryota</taxon>
        <taxon>Metazoa</taxon>
        <taxon>Ecdysozoa</taxon>
        <taxon>Nematoda</taxon>
        <taxon>Enoplea</taxon>
        <taxon>Dorylaimia</taxon>
        <taxon>Trichinellida</taxon>
        <taxon>Trichinellidae</taxon>
        <taxon>Trichinella</taxon>
    </lineage>
</organism>
<accession>A0A0V1G2Y4</accession>
<protein>
    <submittedName>
        <fullName evidence="1">Uncharacterized protein</fullName>
    </submittedName>
</protein>
<sequence length="87" mass="9751">MILLCKSFLAKCEISVQNIVDIFLTLFNSLIKSRNETQVPSDLSKLTLTDELQIGESTNLANVATIKLMKFDSKEYISPMILRLAAN</sequence>
<gene>
    <name evidence="1" type="ORF">T4D_2129</name>
</gene>
<dbReference type="AlphaFoldDB" id="A0A0V1G2Y4"/>
<keyword evidence="2" id="KW-1185">Reference proteome</keyword>
<reference evidence="1 2" key="1">
    <citation type="submission" date="2015-01" db="EMBL/GenBank/DDBJ databases">
        <title>Evolution of Trichinella species and genotypes.</title>
        <authorList>
            <person name="Korhonen P.K."/>
            <person name="Edoardo P."/>
            <person name="Giuseppe L.R."/>
            <person name="Gasser R.B."/>
        </authorList>
    </citation>
    <scope>NUCLEOTIDE SEQUENCE [LARGE SCALE GENOMIC DNA]</scope>
    <source>
        <strain evidence="1">ISS470</strain>
    </source>
</reference>
<dbReference type="Proteomes" id="UP000054995">
    <property type="component" value="Unassembled WGS sequence"/>
</dbReference>
<comment type="caution">
    <text evidence="1">The sequence shown here is derived from an EMBL/GenBank/DDBJ whole genome shotgun (WGS) entry which is preliminary data.</text>
</comment>
<name>A0A0V1G2Y4_TRIPS</name>
<evidence type="ECO:0000313" key="2">
    <source>
        <dbReference type="Proteomes" id="UP000054995"/>
    </source>
</evidence>
<proteinExistence type="predicted"/>
<dbReference type="EMBL" id="JYDT01000006">
    <property type="protein sequence ID" value="KRY92696.1"/>
    <property type="molecule type" value="Genomic_DNA"/>
</dbReference>
<evidence type="ECO:0000313" key="1">
    <source>
        <dbReference type="EMBL" id="KRY92696.1"/>
    </source>
</evidence>